<comment type="subunit">
    <text evidence="5">Forms a complex with TatA.</text>
</comment>
<evidence type="ECO:0000256" key="2">
    <source>
        <dbReference type="ARBA" id="ARBA00022692"/>
    </source>
</evidence>
<dbReference type="Proteomes" id="UP000011728">
    <property type="component" value="Chromosome"/>
</dbReference>
<comment type="similarity">
    <text evidence="5">Belongs to the TatC family.</text>
</comment>
<name>M1MSY7_9CLOT</name>
<keyword evidence="4 5" id="KW-0472">Membrane</keyword>
<dbReference type="RefSeq" id="WP_015394137.1">
    <property type="nucleotide sequence ID" value="NC_020291.1"/>
</dbReference>
<proteinExistence type="inferred from homology"/>
<dbReference type="AlphaFoldDB" id="M1MSY7"/>
<keyword evidence="7" id="KW-1185">Reference proteome</keyword>
<feature type="transmembrane region" description="Helical" evidence="5">
    <location>
        <begin position="214"/>
        <end position="234"/>
    </location>
</feature>
<dbReference type="PANTHER" id="PTHR30371">
    <property type="entry name" value="SEC-INDEPENDENT PROTEIN TRANSLOCASE PROTEIN TATC"/>
    <property type="match status" value="1"/>
</dbReference>
<keyword evidence="5" id="KW-1003">Cell membrane</keyword>
<keyword evidence="3 5" id="KW-1133">Transmembrane helix</keyword>
<organism evidence="6 7">
    <name type="scientific">Clostridium saccharoperbutylacetonicum N1-4(HMT)</name>
    <dbReference type="NCBI Taxonomy" id="931276"/>
    <lineage>
        <taxon>Bacteria</taxon>
        <taxon>Bacillati</taxon>
        <taxon>Bacillota</taxon>
        <taxon>Clostridia</taxon>
        <taxon>Eubacteriales</taxon>
        <taxon>Clostridiaceae</taxon>
        <taxon>Clostridium</taxon>
    </lineage>
</organism>
<feature type="transmembrane region" description="Helical" evidence="5">
    <location>
        <begin position="151"/>
        <end position="172"/>
    </location>
</feature>
<feature type="transmembrane region" description="Helical" evidence="5">
    <location>
        <begin position="70"/>
        <end position="90"/>
    </location>
</feature>
<evidence type="ECO:0000313" key="7">
    <source>
        <dbReference type="Proteomes" id="UP000011728"/>
    </source>
</evidence>
<evidence type="ECO:0000256" key="1">
    <source>
        <dbReference type="ARBA" id="ARBA00004141"/>
    </source>
</evidence>
<feature type="transmembrane region" description="Helical" evidence="5">
    <location>
        <begin position="192"/>
        <end position="208"/>
    </location>
</feature>
<comment type="subcellular location">
    <subcellularLocation>
        <location evidence="5">Cell membrane</location>
        <topology evidence="5">Multi-pass membrane protein</topology>
    </subcellularLocation>
    <subcellularLocation>
        <location evidence="1">Membrane</location>
        <topology evidence="1">Multi-pass membrane protein</topology>
    </subcellularLocation>
</comment>
<dbReference type="STRING" id="36745.CLSAP_38390"/>
<feature type="transmembrane region" description="Helical" evidence="5">
    <location>
        <begin position="102"/>
        <end position="123"/>
    </location>
</feature>
<evidence type="ECO:0000313" key="6">
    <source>
        <dbReference type="EMBL" id="AGF57826.1"/>
    </source>
</evidence>
<evidence type="ECO:0000256" key="3">
    <source>
        <dbReference type="ARBA" id="ARBA00022989"/>
    </source>
</evidence>
<accession>M1MSY7</accession>
<dbReference type="GO" id="GO:0009977">
    <property type="term" value="F:proton motive force dependent protein transmembrane transporter activity"/>
    <property type="evidence" value="ECO:0007669"/>
    <property type="project" value="TreeGrafter"/>
</dbReference>
<protein>
    <recommendedName>
        <fullName evidence="5">Sec-independent protein translocase protein TatC</fullName>
    </recommendedName>
</protein>
<dbReference type="GO" id="GO:0043953">
    <property type="term" value="P:protein transport by the Tat complex"/>
    <property type="evidence" value="ECO:0007669"/>
    <property type="project" value="UniProtKB-UniRule"/>
</dbReference>
<dbReference type="KEGG" id="csr:Cspa_c40730"/>
<dbReference type="GO" id="GO:0033281">
    <property type="term" value="C:TAT protein transport complex"/>
    <property type="evidence" value="ECO:0007669"/>
    <property type="project" value="UniProtKB-UniRule"/>
</dbReference>
<comment type="function">
    <text evidence="5">Part of the twin-arginine translocation (Tat) system that transports large folded proteins containing a characteristic twin-arginine motif in their signal peptide across membranes.</text>
</comment>
<dbReference type="GO" id="GO:0065002">
    <property type="term" value="P:intracellular protein transmembrane transport"/>
    <property type="evidence" value="ECO:0007669"/>
    <property type="project" value="TreeGrafter"/>
</dbReference>
<dbReference type="InterPro" id="IPR002033">
    <property type="entry name" value="TatC"/>
</dbReference>
<dbReference type="HAMAP" id="MF_00902">
    <property type="entry name" value="TatC"/>
    <property type="match status" value="1"/>
</dbReference>
<dbReference type="OrthoDB" id="9777044at2"/>
<feature type="transmembrane region" description="Helical" evidence="5">
    <location>
        <begin position="20"/>
        <end position="39"/>
    </location>
</feature>
<keyword evidence="5" id="KW-0813">Transport</keyword>
<gene>
    <name evidence="6" type="primary">tatC2</name>
    <name evidence="5" type="synonym">tatC</name>
    <name evidence="6" type="ORF">Cspa_c40730</name>
</gene>
<keyword evidence="5" id="KW-0811">Translocation</keyword>
<dbReference type="PANTHER" id="PTHR30371:SF0">
    <property type="entry name" value="SEC-INDEPENDENT PROTEIN TRANSLOCASE PROTEIN TATC, CHLOROPLASTIC-RELATED"/>
    <property type="match status" value="1"/>
</dbReference>
<keyword evidence="5" id="KW-0653">Protein transport</keyword>
<dbReference type="HOGENOM" id="CLU_031942_3_3_9"/>
<dbReference type="Pfam" id="PF00902">
    <property type="entry name" value="TatC"/>
    <property type="match status" value="1"/>
</dbReference>
<evidence type="ECO:0000256" key="4">
    <source>
        <dbReference type="ARBA" id="ARBA00023136"/>
    </source>
</evidence>
<dbReference type="PATRIC" id="fig|931276.5.peg.4106"/>
<dbReference type="PRINTS" id="PR01840">
    <property type="entry name" value="TATCFAMILY"/>
</dbReference>
<dbReference type="eggNOG" id="COG0805">
    <property type="taxonomic scope" value="Bacteria"/>
</dbReference>
<sequence length="243" mass="27063">MVKSEQIVHIAHVLEKFRKVIIGIFAIVIIATAAMYFQVDYIIKILIKPLNGIDLYFMTPVEGFMAKMKVAFLGGVIVSSPIITYLLISIGASKIDKKVRRLLYFVIIPLAVALFIGGILFGYKFLLPSTIGFLLDCGNDFMKATLSGSDYFSFIGTLLLTIGILFELPLILIALSRLRIVNSKMLKTKRKFAVMLSLITVAIVSPSLDAVTFILVTMPIIALYEISIGCIYLLEKRDKAHKY</sequence>
<evidence type="ECO:0000256" key="5">
    <source>
        <dbReference type="HAMAP-Rule" id="MF_00902"/>
    </source>
</evidence>
<reference evidence="6 7" key="1">
    <citation type="submission" date="2013-02" db="EMBL/GenBank/DDBJ databases">
        <title>Genome sequence of Clostridium saccharoperbutylacetonicum N1-4(HMT).</title>
        <authorList>
            <person name="Poehlein A."/>
            <person name="Daniel R."/>
        </authorList>
    </citation>
    <scope>NUCLEOTIDE SEQUENCE [LARGE SCALE GENOMIC DNA]</scope>
    <source>
        <strain evidence="7">N1-4(HMT)</strain>
    </source>
</reference>
<dbReference type="EMBL" id="CP004121">
    <property type="protein sequence ID" value="AGF57826.1"/>
    <property type="molecule type" value="Genomic_DNA"/>
</dbReference>
<keyword evidence="2 5" id="KW-0812">Transmembrane</keyword>